<evidence type="ECO:0000256" key="1">
    <source>
        <dbReference type="SAM" id="MobiDB-lite"/>
    </source>
</evidence>
<accession>A0A1J5P8T0</accession>
<gene>
    <name evidence="3" type="ORF">GALL_545800</name>
</gene>
<protein>
    <recommendedName>
        <fullName evidence="4">Glycine zipper domain-containing protein</fullName>
    </recommendedName>
</protein>
<feature type="region of interest" description="Disordered" evidence="1">
    <location>
        <begin position="1"/>
        <end position="45"/>
    </location>
</feature>
<keyword evidence="2" id="KW-0812">Transmembrane</keyword>
<sequence length="109" mass="11111">MTKARQIRNPIPHRSTNYDVDKLGRNVGEPPPRPAVGKGEHFNSRRDSMRKTLGLVAIAGLALTLAACGHNVEQRAATGAVTGAVLGGPVGAVAGAAVGTAVSKGVDPH</sequence>
<feature type="transmembrane region" description="Helical" evidence="2">
    <location>
        <begin position="53"/>
        <end position="72"/>
    </location>
</feature>
<keyword evidence="2" id="KW-0472">Membrane</keyword>
<dbReference type="EMBL" id="MLJW01008613">
    <property type="protein sequence ID" value="OIQ63876.1"/>
    <property type="molecule type" value="Genomic_DNA"/>
</dbReference>
<dbReference type="AlphaFoldDB" id="A0A1J5P8T0"/>
<evidence type="ECO:0000313" key="3">
    <source>
        <dbReference type="EMBL" id="OIQ63876.1"/>
    </source>
</evidence>
<keyword evidence="2" id="KW-1133">Transmembrane helix</keyword>
<organism evidence="3">
    <name type="scientific">mine drainage metagenome</name>
    <dbReference type="NCBI Taxonomy" id="410659"/>
    <lineage>
        <taxon>unclassified sequences</taxon>
        <taxon>metagenomes</taxon>
        <taxon>ecological metagenomes</taxon>
    </lineage>
</organism>
<comment type="caution">
    <text evidence="3">The sequence shown here is derived from an EMBL/GenBank/DDBJ whole genome shotgun (WGS) entry which is preliminary data.</text>
</comment>
<feature type="transmembrane region" description="Helical" evidence="2">
    <location>
        <begin position="78"/>
        <end position="102"/>
    </location>
</feature>
<proteinExistence type="predicted"/>
<reference evidence="3" key="1">
    <citation type="submission" date="2016-10" db="EMBL/GenBank/DDBJ databases">
        <title>Sequence of Gallionella enrichment culture.</title>
        <authorList>
            <person name="Poehlein A."/>
            <person name="Muehling M."/>
            <person name="Daniel R."/>
        </authorList>
    </citation>
    <scope>NUCLEOTIDE SEQUENCE</scope>
</reference>
<evidence type="ECO:0000256" key="2">
    <source>
        <dbReference type="SAM" id="Phobius"/>
    </source>
</evidence>
<name>A0A1J5P8T0_9ZZZZ</name>
<evidence type="ECO:0008006" key="4">
    <source>
        <dbReference type="Google" id="ProtNLM"/>
    </source>
</evidence>